<dbReference type="SUPFAM" id="SSF55486">
    <property type="entry name" value="Metalloproteases ('zincins'), catalytic domain"/>
    <property type="match status" value="1"/>
</dbReference>
<evidence type="ECO:0000256" key="1">
    <source>
        <dbReference type="SAM" id="SignalP"/>
    </source>
</evidence>
<feature type="chain" id="PRO_5023142628" evidence="1">
    <location>
        <begin position="28"/>
        <end position="672"/>
    </location>
</feature>
<comment type="caution">
    <text evidence="2">The sequence shown here is derived from an EMBL/GenBank/DDBJ whole genome shotgun (WGS) entry which is preliminary data.</text>
</comment>
<gene>
    <name evidence="2" type="ORF">FRC96_00675</name>
</gene>
<dbReference type="Proteomes" id="UP000321046">
    <property type="component" value="Unassembled WGS sequence"/>
</dbReference>
<dbReference type="Gene3D" id="3.40.390.10">
    <property type="entry name" value="Collagenase (Catalytic Domain)"/>
    <property type="match status" value="1"/>
</dbReference>
<dbReference type="RefSeq" id="WP_146972121.1">
    <property type="nucleotide sequence ID" value="NZ_VOSL01000005.1"/>
</dbReference>
<dbReference type="GO" id="GO:0008237">
    <property type="term" value="F:metallopeptidase activity"/>
    <property type="evidence" value="ECO:0007669"/>
    <property type="project" value="InterPro"/>
</dbReference>
<evidence type="ECO:0000313" key="3">
    <source>
        <dbReference type="Proteomes" id="UP000321046"/>
    </source>
</evidence>
<evidence type="ECO:0000313" key="2">
    <source>
        <dbReference type="EMBL" id="TXD44237.1"/>
    </source>
</evidence>
<protein>
    <submittedName>
        <fullName evidence="2">Uncharacterized protein</fullName>
    </submittedName>
</protein>
<dbReference type="EMBL" id="VOSL01000005">
    <property type="protein sequence ID" value="TXD44237.1"/>
    <property type="molecule type" value="Genomic_DNA"/>
</dbReference>
<dbReference type="AlphaFoldDB" id="A0A5C6XNZ6"/>
<sequence>MFYAPRRPASTSLQVLALLLALLFLSACEQLQQVAEFVDSISTGAPCENGLECLGGYCFEEERGFPGGYCSELSCEEEGCLGFSSECLVLPLEGSSGAAACYERCDRDNSCERAGEGYTCTLVDDMPVCLPADLAVGSEPGKPGAPCTSDVACEEGLTCLTNLYGGYCARIGCNPDQGCDDGACVTLNPAAEADDVVFACMAGCSSDQDCRFGYSCLANDESEPAYCQENEQPEGPRNPDGADDGEPCGANLGCKGGSCIREVEKDNGDVSFPGGYCTTRYCGDDDDCNGGICLVQNNQPTCMAGCATDSDCRQGYSCRTGREGRSFCDSTTAPPEIDTSGAPALELVCGSQKTYDVEVEAGAVGFLLTPFNPGGLAIEPRTLRRPDGSTLNIPNDYAFHAINPAILTSLAPMLFPATNDTSLASTFGGGTYQMGVASNASETCHYVIAQPSAGRTLRLRFYLVGVPGLSAATAASNRDLQEAIATMATIYDGMNIEVEVAAYEELSDELTASYSIVRTLDDAFDLVALSEAPGTTLDENLVVNVFLIDDFAVEDSPGLLGISAGLPGAAGLHASPASGLVFSTAGLGDDNATIGQILAHEVGHYLGLRHTTEHLGSAQDPITDTPSCLFPNLGYFCDDAENFMFPFSLGPDQRLTTAGQSFVLRRNPLVRP</sequence>
<organism evidence="2 3">
    <name type="scientific">Lujinxingia vulgaris</name>
    <dbReference type="NCBI Taxonomy" id="2600176"/>
    <lineage>
        <taxon>Bacteria</taxon>
        <taxon>Deltaproteobacteria</taxon>
        <taxon>Bradymonadales</taxon>
        <taxon>Lujinxingiaceae</taxon>
        <taxon>Lujinxingia</taxon>
    </lineage>
</organism>
<dbReference type="PROSITE" id="PS51257">
    <property type="entry name" value="PROKAR_LIPOPROTEIN"/>
    <property type="match status" value="1"/>
</dbReference>
<proteinExistence type="predicted"/>
<reference evidence="2 3" key="1">
    <citation type="submission" date="2019-08" db="EMBL/GenBank/DDBJ databases">
        <title>Bradymonadales sp. TMQ2.</title>
        <authorList>
            <person name="Liang Q."/>
        </authorList>
    </citation>
    <scope>NUCLEOTIDE SEQUENCE [LARGE SCALE GENOMIC DNA]</scope>
    <source>
        <strain evidence="2 3">TMQ2</strain>
    </source>
</reference>
<name>A0A5C6XNZ6_9DELT</name>
<feature type="signal peptide" evidence="1">
    <location>
        <begin position="1"/>
        <end position="27"/>
    </location>
</feature>
<dbReference type="OrthoDB" id="5478215at2"/>
<dbReference type="InterPro" id="IPR024079">
    <property type="entry name" value="MetalloPept_cat_dom_sf"/>
</dbReference>
<keyword evidence="1" id="KW-0732">Signal</keyword>
<accession>A0A5C6XNZ6</accession>